<dbReference type="PRINTS" id="PR00040">
    <property type="entry name" value="HTHMERR"/>
</dbReference>
<organism evidence="4 6">
    <name type="scientific">Vibrio fluvialis</name>
    <dbReference type="NCBI Taxonomy" id="676"/>
    <lineage>
        <taxon>Bacteria</taxon>
        <taxon>Pseudomonadati</taxon>
        <taxon>Pseudomonadota</taxon>
        <taxon>Gammaproteobacteria</taxon>
        <taxon>Vibrionales</taxon>
        <taxon>Vibrionaceae</taxon>
        <taxon>Vibrio</taxon>
    </lineage>
</organism>
<dbReference type="Proteomes" id="UP000254626">
    <property type="component" value="Unassembled WGS sequence"/>
</dbReference>
<dbReference type="InterPro" id="IPR000551">
    <property type="entry name" value="MerR-type_HTH_dom"/>
</dbReference>
<reference evidence="4 6" key="3">
    <citation type="submission" date="2018-06" db="EMBL/GenBank/DDBJ databases">
        <authorList>
            <consortium name="Pathogen Informatics"/>
            <person name="Doyle S."/>
        </authorList>
    </citation>
    <scope>NUCLEOTIDE SEQUENCE [LARGE SCALE GENOMIC DNA]</scope>
    <source>
        <strain evidence="4 6">NCTC11327</strain>
    </source>
</reference>
<dbReference type="SUPFAM" id="SSF46955">
    <property type="entry name" value="Putative DNA-binding domain"/>
    <property type="match status" value="1"/>
</dbReference>
<dbReference type="GO" id="GO:0003677">
    <property type="term" value="F:DNA binding"/>
    <property type="evidence" value="ECO:0007669"/>
    <property type="project" value="UniProtKB-KW"/>
</dbReference>
<evidence type="ECO:0000313" key="5">
    <source>
        <dbReference type="Proteomes" id="UP000057088"/>
    </source>
</evidence>
<gene>
    <name evidence="4" type="primary">adhR</name>
    <name evidence="3" type="ORF">AL536_04570</name>
    <name evidence="4" type="ORF">NCTC11327_04528</name>
</gene>
<dbReference type="PANTHER" id="PTHR30204:SF98">
    <property type="entry name" value="HTH-TYPE TRANSCRIPTIONAL REGULATOR ADHR"/>
    <property type="match status" value="1"/>
</dbReference>
<keyword evidence="1" id="KW-0238">DNA-binding</keyword>
<sequence length="118" mass="13901">MNIKAFSELTGLSTYTLRYYEKIGLLKNVQRTPSGRRVYTSKEVDWVRFIVRLKETGMPLGDILQYAELRACGTVSHSERQQLLEEHRKQLKAHLDTQLSHLQALDRKIEWYKAQEIH</sequence>
<evidence type="ECO:0000313" key="4">
    <source>
        <dbReference type="EMBL" id="SUQ27633.1"/>
    </source>
</evidence>
<keyword evidence="5" id="KW-1185">Reference proteome</keyword>
<evidence type="ECO:0000259" key="2">
    <source>
        <dbReference type="PROSITE" id="PS50937"/>
    </source>
</evidence>
<dbReference type="CDD" id="cd01109">
    <property type="entry name" value="HTH_YyaN"/>
    <property type="match status" value="1"/>
</dbReference>
<dbReference type="Pfam" id="PF13411">
    <property type="entry name" value="MerR_1"/>
    <property type="match status" value="1"/>
</dbReference>
<dbReference type="KEGG" id="vfl:AL536_04570"/>
<dbReference type="AlphaFoldDB" id="A0AAX2LW83"/>
<name>A0AAX2LW83_VIBFL</name>
<proteinExistence type="predicted"/>
<dbReference type="GO" id="GO:0003700">
    <property type="term" value="F:DNA-binding transcription factor activity"/>
    <property type="evidence" value="ECO:0007669"/>
    <property type="project" value="InterPro"/>
</dbReference>
<dbReference type="GeneID" id="29384329"/>
<reference evidence="3" key="2">
    <citation type="submission" date="2018-01" db="EMBL/GenBank/DDBJ databases">
        <title>FDA dAtabase for Regulatory Grade micrObial Sequences (FDA-ARGOS): Supporting development and validation of Infectious Disease Dx tests.</title>
        <authorList>
            <person name="Hoffmann M."/>
            <person name="Allard M."/>
            <person name="Evans P."/>
            <person name="Brown E."/>
            <person name="Tallon L."/>
            <person name="Sadzewicz L."/>
            <person name="Sengamalay N."/>
            <person name="Ott S."/>
            <person name="Godinez A."/>
            <person name="Nagaraj S."/>
            <person name="Vyas G."/>
            <person name="Aluvathingal J."/>
            <person name="Nadendla S."/>
            <person name="Geyer C."/>
            <person name="Sichtig H."/>
        </authorList>
    </citation>
    <scope>NUCLEOTIDE SEQUENCE</scope>
    <source>
        <strain evidence="3">ATCC 33809</strain>
    </source>
</reference>
<reference evidence="5" key="1">
    <citation type="submission" date="2015-12" db="EMBL/GenBank/DDBJ databases">
        <title>FDA dAtabase for Regulatory Grade micrObial Sequences (FDA-ARGOS): Supporting development and validation of Infectious Disease Dx tests.</title>
        <authorList>
            <person name="Hoffmann M."/>
            <person name="Allard M."/>
            <person name="Evans P."/>
            <person name="Brown E."/>
            <person name="Tallon L.J."/>
            <person name="Sadzewicz L."/>
            <person name="Sengamalay N."/>
            <person name="Ott S."/>
            <person name="Godinez A."/>
            <person name="Nagaraj S."/>
            <person name="Vyas G."/>
            <person name="Aluvathingal J."/>
            <person name="Nadendla S."/>
            <person name="Geyer C."/>
            <person name="Sichtig H."/>
        </authorList>
    </citation>
    <scope>NUCLEOTIDE SEQUENCE [LARGE SCALE GENOMIC DNA]</scope>
    <source>
        <strain evidence="5">ATCC 33809</strain>
    </source>
</reference>
<feature type="domain" description="HTH merR-type" evidence="2">
    <location>
        <begin position="1"/>
        <end position="69"/>
    </location>
</feature>
<dbReference type="EMBL" id="UHIP01000002">
    <property type="protein sequence ID" value="SUQ27633.1"/>
    <property type="molecule type" value="Genomic_DNA"/>
</dbReference>
<dbReference type="EMBL" id="CP014034">
    <property type="protein sequence ID" value="AMF92753.1"/>
    <property type="molecule type" value="Genomic_DNA"/>
</dbReference>
<evidence type="ECO:0000313" key="3">
    <source>
        <dbReference type="EMBL" id="AMF92753.1"/>
    </source>
</evidence>
<protein>
    <submittedName>
        <fullName evidence="3">MerR family transcriptional regulator</fullName>
    </submittedName>
    <submittedName>
        <fullName evidence="4">Transcriptional regulator, MerR family protein</fullName>
    </submittedName>
</protein>
<dbReference type="InterPro" id="IPR047057">
    <property type="entry name" value="MerR_fam"/>
</dbReference>
<dbReference type="Proteomes" id="UP000057088">
    <property type="component" value="Chromosome 1"/>
</dbReference>
<dbReference type="InterPro" id="IPR009061">
    <property type="entry name" value="DNA-bd_dom_put_sf"/>
</dbReference>
<evidence type="ECO:0000313" key="6">
    <source>
        <dbReference type="Proteomes" id="UP000254626"/>
    </source>
</evidence>
<dbReference type="PANTHER" id="PTHR30204">
    <property type="entry name" value="REDOX-CYCLING DRUG-SENSING TRANSCRIPTIONAL ACTIVATOR SOXR"/>
    <property type="match status" value="1"/>
</dbReference>
<accession>A0AAX2LW83</accession>
<dbReference type="RefSeq" id="WP_020328396.1">
    <property type="nucleotide sequence ID" value="NZ_AP028129.1"/>
</dbReference>
<evidence type="ECO:0000256" key="1">
    <source>
        <dbReference type="ARBA" id="ARBA00023125"/>
    </source>
</evidence>
<dbReference type="PROSITE" id="PS50937">
    <property type="entry name" value="HTH_MERR_2"/>
    <property type="match status" value="1"/>
</dbReference>
<dbReference type="SMART" id="SM00422">
    <property type="entry name" value="HTH_MERR"/>
    <property type="match status" value="1"/>
</dbReference>
<dbReference type="Gene3D" id="1.10.1660.10">
    <property type="match status" value="1"/>
</dbReference>